<protein>
    <submittedName>
        <fullName evidence="1">Uncharacterized protein</fullName>
    </submittedName>
</protein>
<name>A0A5E7QJK0_PSEFL</name>
<reference evidence="1 2" key="1">
    <citation type="submission" date="2019-09" db="EMBL/GenBank/DDBJ databases">
        <authorList>
            <person name="Chandra G."/>
            <person name="Truman W A."/>
        </authorList>
    </citation>
    <scope>NUCLEOTIDE SEQUENCE [LARGE SCALE GENOMIC DNA]</scope>
    <source>
        <strain evidence="1">PS870</strain>
    </source>
</reference>
<proteinExistence type="predicted"/>
<gene>
    <name evidence="1" type="ORF">PS870_06394</name>
</gene>
<sequence length="129" mass="14238">MPEEMNQDAAAADRALLVLAARSARIEIESCTCSDPKWPYRLAGKSGVRAHWNPLINDGDALRLAVVMGRMERLGVAIHIVEPYDGDTGPYTYVDAEKFGEHTMYHHSDPFAATRRAIVEAAAEIGRRS</sequence>
<evidence type="ECO:0000313" key="1">
    <source>
        <dbReference type="EMBL" id="VVP61648.1"/>
    </source>
</evidence>
<organism evidence="1 2">
    <name type="scientific">Pseudomonas fluorescens</name>
    <dbReference type="NCBI Taxonomy" id="294"/>
    <lineage>
        <taxon>Bacteria</taxon>
        <taxon>Pseudomonadati</taxon>
        <taxon>Pseudomonadota</taxon>
        <taxon>Gammaproteobacteria</taxon>
        <taxon>Pseudomonadales</taxon>
        <taxon>Pseudomonadaceae</taxon>
        <taxon>Pseudomonas</taxon>
    </lineage>
</organism>
<dbReference type="RefSeq" id="WP_154914223.1">
    <property type="nucleotide sequence ID" value="NZ_CABVIK010000037.1"/>
</dbReference>
<dbReference type="EMBL" id="CABVIK010000037">
    <property type="protein sequence ID" value="VVP61648.1"/>
    <property type="molecule type" value="Genomic_DNA"/>
</dbReference>
<evidence type="ECO:0000313" key="2">
    <source>
        <dbReference type="Proteomes" id="UP000349468"/>
    </source>
</evidence>
<dbReference type="AlphaFoldDB" id="A0A5E7QJK0"/>
<dbReference type="Proteomes" id="UP000349468">
    <property type="component" value="Unassembled WGS sequence"/>
</dbReference>
<accession>A0A5E7QJK0</accession>